<dbReference type="EMBL" id="JJMP01000001">
    <property type="protein sequence ID" value="RYC53515.1"/>
    <property type="molecule type" value="Genomic_DNA"/>
</dbReference>
<protein>
    <submittedName>
        <fullName evidence="2">Uncharacterized protein</fullName>
    </submittedName>
</protein>
<keyword evidence="1" id="KW-1133">Transmembrane helix</keyword>
<evidence type="ECO:0000256" key="1">
    <source>
        <dbReference type="SAM" id="Phobius"/>
    </source>
</evidence>
<gene>
    <name evidence="2" type="ORF">DN53_04740</name>
</gene>
<feature type="transmembrane region" description="Helical" evidence="1">
    <location>
        <begin position="12"/>
        <end position="31"/>
    </location>
</feature>
<accession>A0A444VRQ8</accession>
<sequence length="63" mass="7820">MILRQPSYTKFYILFHLFGIIRLLYHLNILLQKLSKELIISLRFNNRHNLGMKKWKLYKHFSE</sequence>
<evidence type="ECO:0000313" key="3">
    <source>
        <dbReference type="Proteomes" id="UP000290261"/>
    </source>
</evidence>
<reference evidence="2 3" key="1">
    <citation type="submission" date="2014-04" db="EMBL/GenBank/DDBJ databases">
        <title>Whole genome of Muricauda olearia.</title>
        <authorList>
            <person name="Zhang X.-H."/>
            <person name="Tang K."/>
        </authorList>
    </citation>
    <scope>NUCLEOTIDE SEQUENCE [LARGE SCALE GENOMIC DNA]</scope>
    <source>
        <strain evidence="2 3">Th120</strain>
    </source>
</reference>
<comment type="caution">
    <text evidence="2">The sequence shown here is derived from an EMBL/GenBank/DDBJ whole genome shotgun (WGS) entry which is preliminary data.</text>
</comment>
<name>A0A444VRQ8_9FLAO</name>
<dbReference type="Proteomes" id="UP000290261">
    <property type="component" value="Unassembled WGS sequence"/>
</dbReference>
<keyword evidence="3" id="KW-1185">Reference proteome</keyword>
<evidence type="ECO:0000313" key="2">
    <source>
        <dbReference type="EMBL" id="RYC53515.1"/>
    </source>
</evidence>
<keyword evidence="1" id="KW-0472">Membrane</keyword>
<proteinExistence type="predicted"/>
<organism evidence="2 3">
    <name type="scientific">Flagellimonas olearia</name>
    <dbReference type="NCBI Taxonomy" id="552546"/>
    <lineage>
        <taxon>Bacteria</taxon>
        <taxon>Pseudomonadati</taxon>
        <taxon>Bacteroidota</taxon>
        <taxon>Flavobacteriia</taxon>
        <taxon>Flavobacteriales</taxon>
        <taxon>Flavobacteriaceae</taxon>
        <taxon>Flagellimonas</taxon>
    </lineage>
</organism>
<keyword evidence="1" id="KW-0812">Transmembrane</keyword>
<dbReference type="AlphaFoldDB" id="A0A444VRQ8"/>